<feature type="compositionally biased region" description="Polar residues" evidence="1">
    <location>
        <begin position="1"/>
        <end position="14"/>
    </location>
</feature>
<feature type="compositionally biased region" description="Basic and acidic residues" evidence="1">
    <location>
        <begin position="135"/>
        <end position="144"/>
    </location>
</feature>
<evidence type="ECO:0000313" key="2">
    <source>
        <dbReference type="EMBL" id="OMH81657.1"/>
    </source>
</evidence>
<feature type="compositionally biased region" description="Basic and acidic residues" evidence="1">
    <location>
        <begin position="48"/>
        <end position="60"/>
    </location>
</feature>
<comment type="caution">
    <text evidence="2">The sequence shown here is derived from an EMBL/GenBank/DDBJ whole genome shotgun (WGS) entry which is preliminary data.</text>
</comment>
<dbReference type="EMBL" id="LSSK01000850">
    <property type="protein sequence ID" value="OMH81657.1"/>
    <property type="molecule type" value="Genomic_DNA"/>
</dbReference>
<feature type="compositionally biased region" description="Basic and acidic residues" evidence="1">
    <location>
        <begin position="105"/>
        <end position="126"/>
    </location>
</feature>
<feature type="region of interest" description="Disordered" evidence="1">
    <location>
        <begin position="1"/>
        <end position="163"/>
    </location>
</feature>
<protein>
    <submittedName>
        <fullName evidence="2">Uncharacterized protein</fullName>
    </submittedName>
</protein>
<sequence length="163" mass="17909">MVVTRSQGRDQNPVASKPQLDGTEKVKKPAGSVTKPKKSTKSGKSPKKAKEAKELKKEPELFNEQPKDNQTSTTTQLGDQSQNVNVSPPAHTDQQPDMPTSSTLPDKDPTKMETESESDTKTELEPKTLTPTVKATEKIEKAGEIEPEQQDSKLTLSIEHCTR</sequence>
<accession>A0A1R1PL40</accession>
<evidence type="ECO:0000256" key="1">
    <source>
        <dbReference type="SAM" id="MobiDB-lite"/>
    </source>
</evidence>
<feature type="compositionally biased region" description="Polar residues" evidence="1">
    <location>
        <begin position="68"/>
        <end position="104"/>
    </location>
</feature>
<proteinExistence type="predicted"/>
<evidence type="ECO:0000313" key="3">
    <source>
        <dbReference type="Proteomes" id="UP000188320"/>
    </source>
</evidence>
<feature type="compositionally biased region" description="Basic residues" evidence="1">
    <location>
        <begin position="35"/>
        <end position="47"/>
    </location>
</feature>
<gene>
    <name evidence="2" type="ORF">AX774_g4883</name>
</gene>
<dbReference type="Proteomes" id="UP000188320">
    <property type="component" value="Unassembled WGS sequence"/>
</dbReference>
<dbReference type="AlphaFoldDB" id="A0A1R1PL40"/>
<reference evidence="3" key="1">
    <citation type="submission" date="2017-01" db="EMBL/GenBank/DDBJ databases">
        <authorList>
            <person name="Wang Y."/>
            <person name="White M."/>
            <person name="Kvist S."/>
            <person name="Moncalvo J.-M."/>
        </authorList>
    </citation>
    <scope>NUCLEOTIDE SEQUENCE [LARGE SCALE GENOMIC DNA]</scope>
    <source>
        <strain evidence="3">COL-18-3</strain>
    </source>
</reference>
<name>A0A1R1PL40_ZANCU</name>
<keyword evidence="3" id="KW-1185">Reference proteome</keyword>
<organism evidence="2 3">
    <name type="scientific">Zancudomyces culisetae</name>
    <name type="common">Gut fungus</name>
    <name type="synonym">Smittium culisetae</name>
    <dbReference type="NCBI Taxonomy" id="1213189"/>
    <lineage>
        <taxon>Eukaryota</taxon>
        <taxon>Fungi</taxon>
        <taxon>Fungi incertae sedis</taxon>
        <taxon>Zoopagomycota</taxon>
        <taxon>Kickxellomycotina</taxon>
        <taxon>Harpellomycetes</taxon>
        <taxon>Harpellales</taxon>
        <taxon>Legeriomycetaceae</taxon>
        <taxon>Zancudomyces</taxon>
    </lineage>
</organism>